<proteinExistence type="predicted"/>
<dbReference type="Gene3D" id="3.30.1070.10">
    <property type="entry name" value="Cell division topological specificity factor MinE"/>
    <property type="match status" value="1"/>
</dbReference>
<keyword evidence="2" id="KW-1185">Reference proteome</keyword>
<dbReference type="EMBL" id="JAKUDN010000002">
    <property type="protein sequence ID" value="MCP8352635.1"/>
    <property type="molecule type" value="Genomic_DNA"/>
</dbReference>
<dbReference type="InterPro" id="IPR036707">
    <property type="entry name" value="MinE_sf"/>
</dbReference>
<evidence type="ECO:0000313" key="1">
    <source>
        <dbReference type="EMBL" id="MCP8352635.1"/>
    </source>
</evidence>
<dbReference type="RefSeq" id="WP_258569740.1">
    <property type="nucleotide sequence ID" value="NZ_JAKUDN010000002.1"/>
</dbReference>
<dbReference type="Proteomes" id="UP001320768">
    <property type="component" value="Unassembled WGS sequence"/>
</dbReference>
<evidence type="ECO:0000313" key="2">
    <source>
        <dbReference type="Proteomes" id="UP001320768"/>
    </source>
</evidence>
<organism evidence="1 2">
    <name type="scientific">Candidatus Synchoanobacter obligatus</name>
    <dbReference type="NCBI Taxonomy" id="2919597"/>
    <lineage>
        <taxon>Bacteria</taxon>
        <taxon>Pseudomonadati</taxon>
        <taxon>Pseudomonadota</taxon>
        <taxon>Gammaproteobacteria</taxon>
        <taxon>Candidatus Comchoanobacterales</taxon>
        <taxon>Candidatus Comchoanobacteraceae</taxon>
        <taxon>Candidatus Synchoanobacter</taxon>
    </lineage>
</organism>
<gene>
    <name evidence="1" type="ORF">MKS91_04970</name>
</gene>
<accession>A0ABT1L7X2</accession>
<evidence type="ECO:0008006" key="3">
    <source>
        <dbReference type="Google" id="ProtNLM"/>
    </source>
</evidence>
<sequence length="76" mass="8213">MNIKRFFNFNKTASSANCAKSRLNAALGKQDPSAQPSVSDIKNAVIQSLSPYEVSPSFQTSPDKKSLILTISLPVN</sequence>
<protein>
    <recommendedName>
        <fullName evidence="3">Cell division topological specificity factor</fullName>
    </recommendedName>
</protein>
<comment type="caution">
    <text evidence="1">The sequence shown here is derived from an EMBL/GenBank/DDBJ whole genome shotgun (WGS) entry which is preliminary data.</text>
</comment>
<name>A0ABT1L7X2_9GAMM</name>
<reference evidence="1 2" key="1">
    <citation type="journal article" date="2022" name="Nat. Microbiol.">
        <title>The microbiome of a bacterivorous marine choanoflagellate contains a resource-demanding obligate bacterial associate.</title>
        <authorList>
            <person name="Needham D.M."/>
            <person name="Poirier C."/>
            <person name="Bachy C."/>
            <person name="George E.E."/>
            <person name="Wilken S."/>
            <person name="Yung C.C.M."/>
            <person name="Limardo A.J."/>
            <person name="Morando M."/>
            <person name="Sudek L."/>
            <person name="Malmstrom R.R."/>
            <person name="Keeling P.J."/>
            <person name="Santoro A.E."/>
            <person name="Worden A.Z."/>
        </authorList>
    </citation>
    <scope>NUCLEOTIDE SEQUENCE [LARGE SCALE GENOMIC DNA]</scope>
    <source>
        <strain evidence="1 2">Comchoano-2</strain>
    </source>
</reference>